<dbReference type="Proteomes" id="UP000499080">
    <property type="component" value="Unassembled WGS sequence"/>
</dbReference>
<comment type="caution">
    <text evidence="1">The sequence shown here is derived from an EMBL/GenBank/DDBJ whole genome shotgun (WGS) entry which is preliminary data.</text>
</comment>
<evidence type="ECO:0000313" key="2">
    <source>
        <dbReference type="Proteomes" id="UP000499080"/>
    </source>
</evidence>
<accession>A0A4Y2JGC4</accession>
<proteinExistence type="predicted"/>
<evidence type="ECO:0000313" key="1">
    <source>
        <dbReference type="EMBL" id="GBM89341.1"/>
    </source>
</evidence>
<gene>
    <name evidence="1" type="ORF">AVEN_136436_1</name>
</gene>
<reference evidence="1 2" key="1">
    <citation type="journal article" date="2019" name="Sci. Rep.">
        <title>Orb-weaving spider Araneus ventricosus genome elucidates the spidroin gene catalogue.</title>
        <authorList>
            <person name="Kono N."/>
            <person name="Nakamura H."/>
            <person name="Ohtoshi R."/>
            <person name="Moran D.A.P."/>
            <person name="Shinohara A."/>
            <person name="Yoshida Y."/>
            <person name="Fujiwara M."/>
            <person name="Mori M."/>
            <person name="Tomita M."/>
            <person name="Arakawa K."/>
        </authorList>
    </citation>
    <scope>NUCLEOTIDE SEQUENCE [LARGE SCALE GENOMIC DNA]</scope>
</reference>
<keyword evidence="2" id="KW-1185">Reference proteome</keyword>
<dbReference type="AlphaFoldDB" id="A0A4Y2JGC4"/>
<dbReference type="EMBL" id="BGPR01003531">
    <property type="protein sequence ID" value="GBM89341.1"/>
    <property type="molecule type" value="Genomic_DNA"/>
</dbReference>
<organism evidence="1 2">
    <name type="scientific">Araneus ventricosus</name>
    <name type="common">Orbweaver spider</name>
    <name type="synonym">Epeira ventricosa</name>
    <dbReference type="NCBI Taxonomy" id="182803"/>
    <lineage>
        <taxon>Eukaryota</taxon>
        <taxon>Metazoa</taxon>
        <taxon>Ecdysozoa</taxon>
        <taxon>Arthropoda</taxon>
        <taxon>Chelicerata</taxon>
        <taxon>Arachnida</taxon>
        <taxon>Araneae</taxon>
        <taxon>Araneomorphae</taxon>
        <taxon>Entelegynae</taxon>
        <taxon>Araneoidea</taxon>
        <taxon>Araneidae</taxon>
        <taxon>Araneus</taxon>
    </lineage>
</organism>
<protein>
    <submittedName>
        <fullName evidence="1">Uncharacterized protein</fullName>
    </submittedName>
</protein>
<sequence length="98" mass="10816">MSLVPRNQMDSDSSKMLSPRVLKLSTSKQEFHQGVGLSNLRKLEMCIIAYSTGRPSHSGIFDESGLPKVDFINYSTGSNGCIDQRNITPPCLSIRVNN</sequence>
<name>A0A4Y2JGC4_ARAVE</name>